<dbReference type="GO" id="GO:0005829">
    <property type="term" value="C:cytosol"/>
    <property type="evidence" value="ECO:0007669"/>
    <property type="project" value="TreeGrafter"/>
</dbReference>
<keyword evidence="4 7" id="KW-0689">Ribosomal protein</keyword>
<comment type="similarity">
    <text evidence="1 7">Belongs to the bacterial ribosomal protein bS20 family.</text>
</comment>
<protein>
    <recommendedName>
        <fullName evidence="6 7">Small ribosomal subunit protein bS20</fullName>
    </recommendedName>
</protein>
<evidence type="ECO:0000256" key="6">
    <source>
        <dbReference type="ARBA" id="ARBA00035136"/>
    </source>
</evidence>
<feature type="region of interest" description="Disordered" evidence="8">
    <location>
        <begin position="61"/>
        <end position="86"/>
    </location>
</feature>
<dbReference type="GO" id="GO:0003735">
    <property type="term" value="F:structural constituent of ribosome"/>
    <property type="evidence" value="ECO:0007669"/>
    <property type="project" value="InterPro"/>
</dbReference>
<evidence type="ECO:0000313" key="9">
    <source>
        <dbReference type="EMBL" id="VEU56260.1"/>
    </source>
</evidence>
<dbReference type="AlphaFoldDB" id="A0A448ZYB1"/>
<proteinExistence type="inferred from homology"/>
<geneLocation type="plasmid" evidence="9">
    <name>2</name>
</geneLocation>
<organism evidence="9">
    <name type="scientific">Metamycoplasma salivarium</name>
    <name type="common">Mycoplasma salivarium</name>
    <dbReference type="NCBI Taxonomy" id="2124"/>
    <lineage>
        <taxon>Bacteria</taxon>
        <taxon>Bacillati</taxon>
        <taxon>Mycoplasmatota</taxon>
        <taxon>Mycoplasmoidales</taxon>
        <taxon>Metamycoplasmataceae</taxon>
        <taxon>Metamycoplasma</taxon>
    </lineage>
</organism>
<accession>A0A448ZYB1</accession>
<evidence type="ECO:0000256" key="2">
    <source>
        <dbReference type="ARBA" id="ARBA00022730"/>
    </source>
</evidence>
<comment type="function">
    <text evidence="7">Binds directly to 16S ribosomal RNA.</text>
</comment>
<dbReference type="InterPro" id="IPR002583">
    <property type="entry name" value="Ribosomal_bS20"/>
</dbReference>
<dbReference type="RefSeq" id="WP_024544147.1">
    <property type="nucleotide sequence ID" value="NZ_BPLX01000001.1"/>
</dbReference>
<evidence type="ECO:0000256" key="7">
    <source>
        <dbReference type="HAMAP-Rule" id="MF_00500"/>
    </source>
</evidence>
<gene>
    <name evidence="9" type="primary">rpsT_2</name>
    <name evidence="7" type="synonym">rpsT</name>
    <name evidence="9" type="ORF">NCTC10113_01162</name>
</gene>
<evidence type="ECO:0000256" key="4">
    <source>
        <dbReference type="ARBA" id="ARBA00022980"/>
    </source>
</evidence>
<evidence type="ECO:0000256" key="1">
    <source>
        <dbReference type="ARBA" id="ARBA00007634"/>
    </source>
</evidence>
<dbReference type="SUPFAM" id="SSF46992">
    <property type="entry name" value="Ribosomal protein S20"/>
    <property type="match status" value="1"/>
</dbReference>
<evidence type="ECO:0000256" key="3">
    <source>
        <dbReference type="ARBA" id="ARBA00022884"/>
    </source>
</evidence>
<dbReference type="EMBL" id="LR214939">
    <property type="protein sequence ID" value="VEU56260.1"/>
    <property type="molecule type" value="Genomic_DNA"/>
</dbReference>
<dbReference type="GO" id="GO:0070181">
    <property type="term" value="F:small ribosomal subunit rRNA binding"/>
    <property type="evidence" value="ECO:0007669"/>
    <property type="project" value="TreeGrafter"/>
</dbReference>
<reference evidence="9" key="1">
    <citation type="submission" date="2019-01" db="EMBL/GenBank/DDBJ databases">
        <authorList>
            <consortium name="Pathogen Informatics"/>
        </authorList>
    </citation>
    <scope>NUCLEOTIDE SEQUENCE [LARGE SCALE GENOMIC DNA]</scope>
    <source>
        <strain evidence="9">NCTC10113</strain>
    </source>
</reference>
<dbReference type="PANTHER" id="PTHR33398:SF1">
    <property type="entry name" value="SMALL RIBOSOMAL SUBUNIT PROTEIN BS20C"/>
    <property type="match status" value="1"/>
</dbReference>
<dbReference type="PANTHER" id="PTHR33398">
    <property type="entry name" value="30S RIBOSOMAL PROTEIN S20"/>
    <property type="match status" value="1"/>
</dbReference>
<dbReference type="Pfam" id="PF01649">
    <property type="entry name" value="Ribosomal_S20p"/>
    <property type="match status" value="1"/>
</dbReference>
<evidence type="ECO:0000256" key="5">
    <source>
        <dbReference type="ARBA" id="ARBA00023274"/>
    </source>
</evidence>
<evidence type="ECO:0000256" key="8">
    <source>
        <dbReference type="SAM" id="MobiDB-lite"/>
    </source>
</evidence>
<dbReference type="HAMAP" id="MF_00500">
    <property type="entry name" value="Ribosomal_bS20"/>
    <property type="match status" value="1"/>
</dbReference>
<dbReference type="Gene3D" id="1.20.58.110">
    <property type="entry name" value="Ribosomal protein S20"/>
    <property type="match status" value="1"/>
</dbReference>
<dbReference type="InterPro" id="IPR036510">
    <property type="entry name" value="Ribosomal_bS20_sf"/>
</dbReference>
<keyword evidence="2 7" id="KW-0699">rRNA-binding</keyword>
<dbReference type="NCBIfam" id="TIGR00029">
    <property type="entry name" value="S20"/>
    <property type="match status" value="1"/>
</dbReference>
<sequence>MANIKSKQKAILYNQKANTRNRAIESTVKTAIKKAKKAAETKDQNTQKYVEAAHHEIDKAVSKGVLHQNNGARKASRLDAFVAKNK</sequence>
<keyword evidence="5 7" id="KW-0687">Ribonucleoprotein</keyword>
<keyword evidence="9" id="KW-0614">Plasmid</keyword>
<name>A0A448ZYB1_METSV</name>
<keyword evidence="3 7" id="KW-0694">RNA-binding</keyword>
<dbReference type="GO" id="GO:0006412">
    <property type="term" value="P:translation"/>
    <property type="evidence" value="ECO:0007669"/>
    <property type="project" value="UniProtKB-UniRule"/>
</dbReference>
<dbReference type="GO" id="GO:0015935">
    <property type="term" value="C:small ribosomal subunit"/>
    <property type="evidence" value="ECO:0007669"/>
    <property type="project" value="TreeGrafter"/>
</dbReference>